<evidence type="ECO:0000313" key="2">
    <source>
        <dbReference type="Proteomes" id="UP000199417"/>
    </source>
</evidence>
<dbReference type="RefSeq" id="WP_072846650.1">
    <property type="nucleotide sequence ID" value="NZ_FNAB01000001.1"/>
</dbReference>
<gene>
    <name evidence="1" type="ORF">SAMN05444580_101331</name>
</gene>
<organism evidence="1 2">
    <name type="scientific">Rhodococcus tukisamuensis</name>
    <dbReference type="NCBI Taxonomy" id="168276"/>
    <lineage>
        <taxon>Bacteria</taxon>
        <taxon>Bacillati</taxon>
        <taxon>Actinomycetota</taxon>
        <taxon>Actinomycetes</taxon>
        <taxon>Mycobacteriales</taxon>
        <taxon>Nocardiaceae</taxon>
        <taxon>Rhodococcus</taxon>
    </lineage>
</organism>
<evidence type="ECO:0000313" key="1">
    <source>
        <dbReference type="EMBL" id="SDC59598.1"/>
    </source>
</evidence>
<proteinExistence type="predicted"/>
<keyword evidence="2" id="KW-1185">Reference proteome</keyword>
<name>A0A1G6MVF6_9NOCA</name>
<reference evidence="1 2" key="1">
    <citation type="submission" date="2016-10" db="EMBL/GenBank/DDBJ databases">
        <authorList>
            <person name="de Groot N.N."/>
        </authorList>
    </citation>
    <scope>NUCLEOTIDE SEQUENCE [LARGE SCALE GENOMIC DNA]</scope>
    <source>
        <strain evidence="1 2">JCM 11308</strain>
    </source>
</reference>
<dbReference type="Proteomes" id="UP000199417">
    <property type="component" value="Unassembled WGS sequence"/>
</dbReference>
<protein>
    <submittedName>
        <fullName evidence="1">Uncharacterized protein</fullName>
    </submittedName>
</protein>
<dbReference type="EMBL" id="FNAB01000001">
    <property type="protein sequence ID" value="SDC59598.1"/>
    <property type="molecule type" value="Genomic_DNA"/>
</dbReference>
<sequence>MAHPPYSRVRYEFLLRGELSERALAAFPELEVSATPHAYTTLYGPIDNDTQLRGMLARFDALGITVVEMRRLPD</sequence>
<dbReference type="AlphaFoldDB" id="A0A1G6MVF6"/>
<accession>A0A1G6MVF6</accession>